<dbReference type="InterPro" id="IPR050109">
    <property type="entry name" value="HTH-type_TetR-like_transc_reg"/>
</dbReference>
<keyword evidence="1" id="KW-0805">Transcription regulation</keyword>
<evidence type="ECO:0000256" key="3">
    <source>
        <dbReference type="ARBA" id="ARBA00023163"/>
    </source>
</evidence>
<dbReference type="PANTHER" id="PTHR30055">
    <property type="entry name" value="HTH-TYPE TRANSCRIPTIONAL REGULATOR RUTR"/>
    <property type="match status" value="1"/>
</dbReference>
<dbReference type="PANTHER" id="PTHR30055:SF234">
    <property type="entry name" value="HTH-TYPE TRANSCRIPTIONAL REGULATOR BETI"/>
    <property type="match status" value="1"/>
</dbReference>
<evidence type="ECO:0000313" key="6">
    <source>
        <dbReference type="EMBL" id="BBA74552.1"/>
    </source>
</evidence>
<sequence length="78" mass="8491">MRTAAGLFAERGFDGTSMDAIVQRLGGSKTTLYGYFRSKEDLLRAVLAFDLTEWTDQLIAECLGEDDLEEGLAKLGAA</sequence>
<keyword evidence="2 4" id="KW-0238">DNA-binding</keyword>
<feature type="DNA-binding region" description="H-T-H motif" evidence="4">
    <location>
        <begin position="17"/>
        <end position="36"/>
    </location>
</feature>
<evidence type="ECO:0000256" key="4">
    <source>
        <dbReference type="PROSITE-ProRule" id="PRU00335"/>
    </source>
</evidence>
<dbReference type="Gene3D" id="1.10.357.10">
    <property type="entry name" value="Tetracycline Repressor, domain 2"/>
    <property type="match status" value="1"/>
</dbReference>
<dbReference type="Pfam" id="PF00440">
    <property type="entry name" value="TetR_N"/>
    <property type="match status" value="1"/>
</dbReference>
<accession>A0A292GTE2</accession>
<proteinExistence type="predicted"/>
<organism evidence="6">
    <name type="scientific">Ochrobactrum sp. PW1</name>
    <dbReference type="NCBI Taxonomy" id="1882222"/>
    <lineage>
        <taxon>Bacteria</taxon>
        <taxon>Pseudomonadati</taxon>
        <taxon>Pseudomonadota</taxon>
        <taxon>Alphaproteobacteria</taxon>
        <taxon>Hyphomicrobiales</taxon>
        <taxon>Brucellaceae</taxon>
        <taxon>Brucella/Ochrobactrum group</taxon>
        <taxon>Ochrobactrum</taxon>
    </lineage>
</organism>
<protein>
    <submittedName>
        <fullName evidence="6">TetR family transcriptional regulator</fullName>
    </submittedName>
</protein>
<dbReference type="InterPro" id="IPR009057">
    <property type="entry name" value="Homeodomain-like_sf"/>
</dbReference>
<dbReference type="PROSITE" id="PS50977">
    <property type="entry name" value="HTH_TETR_2"/>
    <property type="match status" value="1"/>
</dbReference>
<dbReference type="GO" id="GO:0000976">
    <property type="term" value="F:transcription cis-regulatory region binding"/>
    <property type="evidence" value="ECO:0007669"/>
    <property type="project" value="TreeGrafter"/>
</dbReference>
<evidence type="ECO:0000256" key="2">
    <source>
        <dbReference type="ARBA" id="ARBA00023125"/>
    </source>
</evidence>
<dbReference type="EMBL" id="LC171369">
    <property type="protein sequence ID" value="BBA74552.1"/>
    <property type="molecule type" value="Genomic_DNA"/>
</dbReference>
<dbReference type="GO" id="GO:0003700">
    <property type="term" value="F:DNA-binding transcription factor activity"/>
    <property type="evidence" value="ECO:0007669"/>
    <property type="project" value="TreeGrafter"/>
</dbReference>
<feature type="domain" description="HTH tetR-type" evidence="5">
    <location>
        <begin position="1"/>
        <end position="54"/>
    </location>
</feature>
<dbReference type="InterPro" id="IPR001647">
    <property type="entry name" value="HTH_TetR"/>
</dbReference>
<dbReference type="SUPFAM" id="SSF46689">
    <property type="entry name" value="Homeodomain-like"/>
    <property type="match status" value="1"/>
</dbReference>
<keyword evidence="3" id="KW-0804">Transcription</keyword>
<evidence type="ECO:0000259" key="5">
    <source>
        <dbReference type="PROSITE" id="PS50977"/>
    </source>
</evidence>
<dbReference type="FunFam" id="1.10.10.60:FF:000141">
    <property type="entry name" value="TetR family transcriptional regulator"/>
    <property type="match status" value="1"/>
</dbReference>
<dbReference type="AlphaFoldDB" id="A0A292GTE2"/>
<reference evidence="6" key="1">
    <citation type="submission" date="2016-07" db="EMBL/GenBank/DDBJ databases">
        <title>Genomics reveals synergistic degradation of pyrene by five bacteria in a mangrove sediment-derived bacterial consortium.</title>
        <authorList>
            <person name="Wanapaisan P."/>
            <person name="Vejarano F."/>
            <person name="Chakraborty J."/>
            <person name="Shintani M."/>
            <person name="Muangchinda C."/>
            <person name="Laothamteep N."/>
            <person name="Suzuki-Minakuchi C."/>
            <person name="Inoue K."/>
            <person name="Nojiri H."/>
            <person name="Pinyakong O."/>
        </authorList>
    </citation>
    <scope>NUCLEOTIDE SEQUENCE</scope>
    <source>
        <strain evidence="6">PW1</strain>
    </source>
</reference>
<evidence type="ECO:0000256" key="1">
    <source>
        <dbReference type="ARBA" id="ARBA00023015"/>
    </source>
</evidence>
<name>A0A292GTE2_9HYPH</name>